<keyword evidence="2" id="KW-1185">Reference proteome</keyword>
<dbReference type="Proteomes" id="UP001247805">
    <property type="component" value="Unassembled WGS sequence"/>
</dbReference>
<protein>
    <recommendedName>
        <fullName evidence="3">Solute-binding protein family 3/N-terminal domain-containing protein</fullName>
    </recommendedName>
</protein>
<comment type="caution">
    <text evidence="1">The sequence shown here is derived from an EMBL/GenBank/DDBJ whole genome shotgun (WGS) entry which is preliminary data.</text>
</comment>
<reference evidence="1 2" key="1">
    <citation type="submission" date="2023-10" db="EMBL/GenBank/DDBJ databases">
        <title>Glaciecola aquimarina strain GGW-M5 nov., isolated from a coastal seawater.</title>
        <authorList>
            <person name="Bayburt H."/>
            <person name="Kim J.M."/>
            <person name="Choi B.J."/>
            <person name="Jeon C.O."/>
        </authorList>
    </citation>
    <scope>NUCLEOTIDE SEQUENCE [LARGE SCALE GENOMIC DNA]</scope>
    <source>
        <strain evidence="1 2">KCTC 32108</strain>
    </source>
</reference>
<sequence length="183" mass="21010">MLTSLWPFQFKDANVQATPPSIQKGEFEKGLYVSEENKTLLDQPATAIDLSTLTGLVVRDWQHDVSIINTLTPNVIKLEDNDPIFKLLQAKRADFYLSEFVNNENLQECELRLCNVPLKGIKVKLYDTRHFVISKTSKNGRYYAKILISGMQKLRAQGRIRALYEQMGFINSQVKDWIVINSD</sequence>
<proteinExistence type="predicted"/>
<gene>
    <name evidence="1" type="ORF">RS130_20200</name>
</gene>
<dbReference type="RefSeq" id="WP_316027418.1">
    <property type="nucleotide sequence ID" value="NZ_JAWDIO010000002.1"/>
</dbReference>
<name>A0ABU3T0V4_9ALTE</name>
<evidence type="ECO:0000313" key="2">
    <source>
        <dbReference type="Proteomes" id="UP001247805"/>
    </source>
</evidence>
<organism evidence="1 2">
    <name type="scientific">Paraglaciecola aquimarina</name>
    <dbReference type="NCBI Taxonomy" id="1235557"/>
    <lineage>
        <taxon>Bacteria</taxon>
        <taxon>Pseudomonadati</taxon>
        <taxon>Pseudomonadota</taxon>
        <taxon>Gammaproteobacteria</taxon>
        <taxon>Alteromonadales</taxon>
        <taxon>Alteromonadaceae</taxon>
        <taxon>Paraglaciecola</taxon>
    </lineage>
</organism>
<evidence type="ECO:0000313" key="1">
    <source>
        <dbReference type="EMBL" id="MDU0355900.1"/>
    </source>
</evidence>
<dbReference type="EMBL" id="JAWDIO010000002">
    <property type="protein sequence ID" value="MDU0355900.1"/>
    <property type="molecule type" value="Genomic_DNA"/>
</dbReference>
<accession>A0ABU3T0V4</accession>
<evidence type="ECO:0008006" key="3">
    <source>
        <dbReference type="Google" id="ProtNLM"/>
    </source>
</evidence>